<keyword evidence="1" id="KW-0812">Transmembrane</keyword>
<dbReference type="STRING" id="865937.Gilli_2986"/>
<accession>H2BS70</accession>
<evidence type="ECO:0000313" key="2">
    <source>
        <dbReference type="EMBL" id="EHQ03596.1"/>
    </source>
</evidence>
<dbReference type="RefSeq" id="WP_006989902.1">
    <property type="nucleotide sequence ID" value="NZ_JH594606.1"/>
</dbReference>
<dbReference type="AlphaFoldDB" id="H2BS70"/>
<dbReference type="Pfam" id="PF05751">
    <property type="entry name" value="FixH"/>
    <property type="match status" value="1"/>
</dbReference>
<gene>
    <name evidence="2" type="ORF">Gilli_2986</name>
</gene>
<dbReference type="EMBL" id="JH594606">
    <property type="protein sequence ID" value="EHQ03596.1"/>
    <property type="molecule type" value="Genomic_DNA"/>
</dbReference>
<keyword evidence="3" id="KW-1185">Reference proteome</keyword>
<sequence>MKINWGVGVVIAFVAFITFILSFVYLMFTDEKYEYDLVVEEYYKQEVGFQDELNAEKDANALAENVVITSTQDGVIIHFPVEEGTLKIDGLITFYRPSSKGLDFTRKILIKDRVMFISKEFLVQGRWDVSVRWKYGGKNYLTKKKITF</sequence>
<keyword evidence="1" id="KW-1133">Transmembrane helix</keyword>
<evidence type="ECO:0000313" key="3">
    <source>
        <dbReference type="Proteomes" id="UP000003844"/>
    </source>
</evidence>
<keyword evidence="1" id="KW-0472">Membrane</keyword>
<feature type="transmembrane region" description="Helical" evidence="1">
    <location>
        <begin position="6"/>
        <end position="28"/>
    </location>
</feature>
<name>H2BS70_GILLR</name>
<dbReference type="InterPro" id="IPR008620">
    <property type="entry name" value="FixH"/>
</dbReference>
<dbReference type="HOGENOM" id="CLU_142165_1_0_10"/>
<proteinExistence type="predicted"/>
<protein>
    <submittedName>
        <fullName evidence="2">FixH family protein</fullName>
    </submittedName>
</protein>
<dbReference type="Proteomes" id="UP000003844">
    <property type="component" value="Unassembled WGS sequence"/>
</dbReference>
<dbReference type="OrthoDB" id="1493774at2"/>
<dbReference type="eggNOG" id="COG5456">
    <property type="taxonomic scope" value="Bacteria"/>
</dbReference>
<organism evidence="2 3">
    <name type="scientific">Gillisia limnaea (strain DSM 15749 / LMG 21470 / R-8282)</name>
    <dbReference type="NCBI Taxonomy" id="865937"/>
    <lineage>
        <taxon>Bacteria</taxon>
        <taxon>Pseudomonadati</taxon>
        <taxon>Bacteroidota</taxon>
        <taxon>Flavobacteriia</taxon>
        <taxon>Flavobacteriales</taxon>
        <taxon>Flavobacteriaceae</taxon>
        <taxon>Gillisia</taxon>
    </lineage>
</organism>
<evidence type="ECO:0000256" key="1">
    <source>
        <dbReference type="SAM" id="Phobius"/>
    </source>
</evidence>
<reference evidence="3" key="1">
    <citation type="journal article" date="2012" name="Stand. Genomic Sci.">
        <title>Genome sequence of the Antarctic rhodopsins-containing flavobacterium Gillisia limnaea type strain (R-8282(T)).</title>
        <authorList>
            <person name="Riedel T."/>
            <person name="Held B."/>
            <person name="Nolan M."/>
            <person name="Lucas S."/>
            <person name="Lapidus A."/>
            <person name="Tice H."/>
            <person name="Del Rio T.G."/>
            <person name="Cheng J.F."/>
            <person name="Han C."/>
            <person name="Tapia R."/>
            <person name="Goodwin L.A."/>
            <person name="Pitluck S."/>
            <person name="Liolios K."/>
            <person name="Mavromatis K."/>
            <person name="Pagani I."/>
            <person name="Ivanova N."/>
            <person name="Mikhailova N."/>
            <person name="Pati A."/>
            <person name="Chen A."/>
            <person name="Palaniappan K."/>
            <person name="Land M."/>
            <person name="Rohde M."/>
            <person name="Tindall B.J."/>
            <person name="Detter J.C."/>
            <person name="Goker M."/>
            <person name="Bristow J."/>
            <person name="Eisen J.A."/>
            <person name="Markowitz V."/>
            <person name="Hugenholtz P."/>
            <person name="Kyrpides N.C."/>
            <person name="Klenk H.P."/>
            <person name="Woyke T."/>
        </authorList>
    </citation>
    <scope>NUCLEOTIDE SEQUENCE [LARGE SCALE GENOMIC DNA]</scope>
    <source>
        <strain evidence="3">DSM 15749 / LMG 21470 / R-8282</strain>
    </source>
</reference>